<dbReference type="RefSeq" id="WP_201954619.1">
    <property type="nucleotide sequence ID" value="NZ_JAERRJ010000013.1"/>
</dbReference>
<proteinExistence type="predicted"/>
<protein>
    <submittedName>
        <fullName evidence="1">Uncharacterized protein</fullName>
    </submittedName>
</protein>
<dbReference type="Proteomes" id="UP000602198">
    <property type="component" value="Unassembled WGS sequence"/>
</dbReference>
<accession>A0ABS1MFC7</accession>
<keyword evidence="2" id="KW-1185">Reference proteome</keyword>
<comment type="caution">
    <text evidence="1">The sequence shown here is derived from an EMBL/GenBank/DDBJ whole genome shotgun (WGS) entry which is preliminary data.</text>
</comment>
<gene>
    <name evidence="1" type="ORF">JK358_30740</name>
</gene>
<organism evidence="1 2">
    <name type="scientific">Nocardia acididurans</name>
    <dbReference type="NCBI Taxonomy" id="2802282"/>
    <lineage>
        <taxon>Bacteria</taxon>
        <taxon>Bacillati</taxon>
        <taxon>Actinomycetota</taxon>
        <taxon>Actinomycetes</taxon>
        <taxon>Mycobacteriales</taxon>
        <taxon>Nocardiaceae</taxon>
        <taxon>Nocardia</taxon>
    </lineage>
</organism>
<reference evidence="1 2" key="1">
    <citation type="submission" date="2021-01" db="EMBL/GenBank/DDBJ databases">
        <title>WGS of actinomycetes isolated from Thailand.</title>
        <authorList>
            <person name="Thawai C."/>
        </authorList>
    </citation>
    <scope>NUCLEOTIDE SEQUENCE [LARGE SCALE GENOMIC DNA]</scope>
    <source>
        <strain evidence="1 2">LPG 2</strain>
    </source>
</reference>
<dbReference type="EMBL" id="JAERRJ010000013">
    <property type="protein sequence ID" value="MBL1078790.1"/>
    <property type="molecule type" value="Genomic_DNA"/>
</dbReference>
<sequence>MSDASLEVLLDDFESKDKWEVAGEAADRTHVMTFKEGAPSKRPGVYADGVAGADVKAVALLVRAATDKTEIELRAKPGRAFTITGEAEGLDLWVRSPHAALRVSAQLTAADGEAQELLLGLLTADRDWHRVGAALAEPISGVTLHGLKIQVMDVIKREGELMILLDDLTVRTKG</sequence>
<evidence type="ECO:0000313" key="1">
    <source>
        <dbReference type="EMBL" id="MBL1078790.1"/>
    </source>
</evidence>
<evidence type="ECO:0000313" key="2">
    <source>
        <dbReference type="Proteomes" id="UP000602198"/>
    </source>
</evidence>
<name>A0ABS1MFC7_9NOCA</name>